<dbReference type="AlphaFoldDB" id="A0AAD6WMI3"/>
<gene>
    <name evidence="3" type="ORF">C8F04DRAFT_1146439</name>
</gene>
<protein>
    <submittedName>
        <fullName evidence="3">Uncharacterized protein</fullName>
    </submittedName>
</protein>
<keyword evidence="4" id="KW-1185">Reference proteome</keyword>
<evidence type="ECO:0000256" key="2">
    <source>
        <dbReference type="SAM" id="Phobius"/>
    </source>
</evidence>
<accession>A0AAD6WMI3</accession>
<sequence length="228" mass="25288">MVYAAIVTTGLCYILHDGILCSTPPTLPSNTKTLHDKSFLNPNPPPTPPPDADTENNARKRRARWPWISLLSLAWIVVVSLSAALFVAYSVDWFPILSMSSPATIPFGSRRPCPPSGLQFFASRFEVGRLLAFPSSHTTSLGIGATFGPWLHIGYHPHHYYRWAAWSQFGHGSTLPQMYWCSYLYRPLPSSSPSLHRLGFVDSFGWFTTLPSANSASTHLDTGPMVPR</sequence>
<feature type="transmembrane region" description="Helical" evidence="2">
    <location>
        <begin position="67"/>
        <end position="91"/>
    </location>
</feature>
<organism evidence="3 4">
    <name type="scientific">Mycena alexandri</name>
    <dbReference type="NCBI Taxonomy" id="1745969"/>
    <lineage>
        <taxon>Eukaryota</taxon>
        <taxon>Fungi</taxon>
        <taxon>Dikarya</taxon>
        <taxon>Basidiomycota</taxon>
        <taxon>Agaricomycotina</taxon>
        <taxon>Agaricomycetes</taxon>
        <taxon>Agaricomycetidae</taxon>
        <taxon>Agaricales</taxon>
        <taxon>Marasmiineae</taxon>
        <taxon>Mycenaceae</taxon>
        <taxon>Mycena</taxon>
    </lineage>
</organism>
<feature type="region of interest" description="Disordered" evidence="1">
    <location>
        <begin position="32"/>
        <end position="58"/>
    </location>
</feature>
<keyword evidence="2" id="KW-0812">Transmembrane</keyword>
<reference evidence="3" key="1">
    <citation type="submission" date="2023-03" db="EMBL/GenBank/DDBJ databases">
        <title>Massive genome expansion in bonnet fungi (Mycena s.s.) driven by repeated elements and novel gene families across ecological guilds.</title>
        <authorList>
            <consortium name="Lawrence Berkeley National Laboratory"/>
            <person name="Harder C.B."/>
            <person name="Miyauchi S."/>
            <person name="Viragh M."/>
            <person name="Kuo A."/>
            <person name="Thoen E."/>
            <person name="Andreopoulos B."/>
            <person name="Lu D."/>
            <person name="Skrede I."/>
            <person name="Drula E."/>
            <person name="Henrissat B."/>
            <person name="Morin E."/>
            <person name="Kohler A."/>
            <person name="Barry K."/>
            <person name="LaButti K."/>
            <person name="Morin E."/>
            <person name="Salamov A."/>
            <person name="Lipzen A."/>
            <person name="Mereny Z."/>
            <person name="Hegedus B."/>
            <person name="Baldrian P."/>
            <person name="Stursova M."/>
            <person name="Weitz H."/>
            <person name="Taylor A."/>
            <person name="Grigoriev I.V."/>
            <person name="Nagy L.G."/>
            <person name="Martin F."/>
            <person name="Kauserud H."/>
        </authorList>
    </citation>
    <scope>NUCLEOTIDE SEQUENCE</scope>
    <source>
        <strain evidence="3">CBHHK200</strain>
    </source>
</reference>
<comment type="caution">
    <text evidence="3">The sequence shown here is derived from an EMBL/GenBank/DDBJ whole genome shotgun (WGS) entry which is preliminary data.</text>
</comment>
<evidence type="ECO:0000313" key="3">
    <source>
        <dbReference type="EMBL" id="KAJ7019823.1"/>
    </source>
</evidence>
<keyword evidence="2" id="KW-0472">Membrane</keyword>
<keyword evidence="2" id="KW-1133">Transmembrane helix</keyword>
<evidence type="ECO:0000313" key="4">
    <source>
        <dbReference type="Proteomes" id="UP001218188"/>
    </source>
</evidence>
<dbReference type="Proteomes" id="UP001218188">
    <property type="component" value="Unassembled WGS sequence"/>
</dbReference>
<dbReference type="EMBL" id="JARJCM010000282">
    <property type="protein sequence ID" value="KAJ7019823.1"/>
    <property type="molecule type" value="Genomic_DNA"/>
</dbReference>
<evidence type="ECO:0000256" key="1">
    <source>
        <dbReference type="SAM" id="MobiDB-lite"/>
    </source>
</evidence>
<feature type="compositionally biased region" description="Pro residues" evidence="1">
    <location>
        <begin position="42"/>
        <end position="51"/>
    </location>
</feature>
<name>A0AAD6WMI3_9AGAR</name>
<proteinExistence type="predicted"/>